<feature type="transmembrane region" description="Helical" evidence="1">
    <location>
        <begin position="49"/>
        <end position="68"/>
    </location>
</feature>
<evidence type="ECO:0000313" key="3">
    <source>
        <dbReference type="EMBL" id="CEL07708.1"/>
    </source>
</evidence>
<gene>
    <name evidence="3" type="ORF">ASPCAL10863</name>
</gene>
<keyword evidence="4" id="KW-1185">Reference proteome</keyword>
<keyword evidence="1" id="KW-0812">Transmembrane</keyword>
<organism evidence="3 4">
    <name type="scientific">Aspergillus calidoustus</name>
    <dbReference type="NCBI Taxonomy" id="454130"/>
    <lineage>
        <taxon>Eukaryota</taxon>
        <taxon>Fungi</taxon>
        <taxon>Dikarya</taxon>
        <taxon>Ascomycota</taxon>
        <taxon>Pezizomycotina</taxon>
        <taxon>Eurotiomycetes</taxon>
        <taxon>Eurotiomycetidae</taxon>
        <taxon>Eurotiales</taxon>
        <taxon>Aspergillaceae</taxon>
        <taxon>Aspergillus</taxon>
        <taxon>Aspergillus subgen. Nidulantes</taxon>
    </lineage>
</organism>
<name>A0A0U5CD86_ASPCI</name>
<dbReference type="Pfam" id="PF10337">
    <property type="entry name" value="ArAE_2_N"/>
    <property type="match status" value="1"/>
</dbReference>
<sequence length="160" mass="17680">MTRRGLPAWLDYFNSRDLKVLFRCLAAAWAAALLMFIGPTLHAIGPETFFTCIVLFILPPSGILLIFLLGELTLLIGMSLAWAWGVIAMKAALAARSASETHIELTALQQQASIQANISGQSIERELQMLISNGFMLDAPVTAVFFVLICLFIYFMVRNI</sequence>
<feature type="domain" description="Putative ER transporter 6TM N-terminal" evidence="2">
    <location>
        <begin position="6"/>
        <end position="158"/>
    </location>
</feature>
<dbReference type="AlphaFoldDB" id="A0A0U5CD86"/>
<dbReference type="EMBL" id="CDMC01000009">
    <property type="protein sequence ID" value="CEL07708.1"/>
    <property type="molecule type" value="Genomic_DNA"/>
</dbReference>
<protein>
    <recommendedName>
        <fullName evidence="2">Putative ER transporter 6TM N-terminal domain-containing protein</fullName>
    </recommendedName>
</protein>
<dbReference type="OrthoDB" id="2274698at2759"/>
<accession>A0A0U5CD86</accession>
<evidence type="ECO:0000259" key="2">
    <source>
        <dbReference type="Pfam" id="PF10337"/>
    </source>
</evidence>
<keyword evidence="1" id="KW-1133">Transmembrane helix</keyword>
<evidence type="ECO:0000313" key="4">
    <source>
        <dbReference type="Proteomes" id="UP000054771"/>
    </source>
</evidence>
<keyword evidence="1" id="KW-0472">Membrane</keyword>
<proteinExistence type="predicted"/>
<dbReference type="InterPro" id="IPR018823">
    <property type="entry name" value="ArAE_2_N"/>
</dbReference>
<evidence type="ECO:0000256" key="1">
    <source>
        <dbReference type="SAM" id="Phobius"/>
    </source>
</evidence>
<dbReference type="Proteomes" id="UP000054771">
    <property type="component" value="Unassembled WGS sequence"/>
</dbReference>
<feature type="transmembrane region" description="Helical" evidence="1">
    <location>
        <begin position="20"/>
        <end position="37"/>
    </location>
</feature>
<feature type="transmembrane region" description="Helical" evidence="1">
    <location>
        <begin position="74"/>
        <end position="93"/>
    </location>
</feature>
<feature type="transmembrane region" description="Helical" evidence="1">
    <location>
        <begin position="135"/>
        <end position="157"/>
    </location>
</feature>
<dbReference type="PANTHER" id="PTHR37994:SF3">
    <property type="entry name" value="ER TRANSPORTER 6TM N-TERMINAL DOMAIN-CONTAINING PROTEIN"/>
    <property type="match status" value="1"/>
</dbReference>
<reference evidence="4" key="1">
    <citation type="journal article" date="2016" name="Genome Announc.">
        <title>Draft genome sequences of fungus Aspergillus calidoustus.</title>
        <authorList>
            <person name="Horn F."/>
            <person name="Linde J."/>
            <person name="Mattern D.J."/>
            <person name="Walther G."/>
            <person name="Guthke R."/>
            <person name="Scherlach K."/>
            <person name="Martin K."/>
            <person name="Brakhage A.A."/>
            <person name="Petzke L."/>
            <person name="Valiante V."/>
        </authorList>
    </citation>
    <scope>NUCLEOTIDE SEQUENCE [LARGE SCALE GENOMIC DNA]</scope>
    <source>
        <strain evidence="4">SF006504</strain>
    </source>
</reference>
<dbReference type="PANTHER" id="PTHR37994">
    <property type="entry name" value="ARAE_2_N DOMAIN-CONTAINING PROTEIN-RELATED"/>
    <property type="match status" value="1"/>
</dbReference>